<accession>A0A497E4R1</accession>
<comment type="caution">
    <text evidence="3">The sequence shown here is derived from an EMBL/GenBank/DDBJ whole genome shotgun (WGS) entry which is preliminary data.</text>
</comment>
<dbReference type="SMART" id="SM00257">
    <property type="entry name" value="LysM"/>
    <property type="match status" value="2"/>
</dbReference>
<gene>
    <name evidence="3" type="ORF">DRJ00_03580</name>
</gene>
<dbReference type="Gene3D" id="2.70.70.10">
    <property type="entry name" value="Glucose Permease (Domain IIA)"/>
    <property type="match status" value="1"/>
</dbReference>
<feature type="domain" description="LysM" evidence="2">
    <location>
        <begin position="31"/>
        <end position="75"/>
    </location>
</feature>
<dbReference type="CDD" id="cd00118">
    <property type="entry name" value="LysM"/>
    <property type="match status" value="2"/>
</dbReference>
<feature type="domain" description="LysM" evidence="2">
    <location>
        <begin position="81"/>
        <end position="133"/>
    </location>
</feature>
<dbReference type="InterPro" id="IPR011055">
    <property type="entry name" value="Dup_hybrid_motif"/>
</dbReference>
<dbReference type="InterPro" id="IPR036779">
    <property type="entry name" value="LysM_dom_sf"/>
</dbReference>
<evidence type="ECO:0000313" key="4">
    <source>
        <dbReference type="Proteomes" id="UP000279422"/>
    </source>
</evidence>
<dbReference type="PANTHER" id="PTHR21666">
    <property type="entry name" value="PEPTIDASE-RELATED"/>
    <property type="match status" value="1"/>
</dbReference>
<evidence type="ECO:0000259" key="1">
    <source>
        <dbReference type="PROSITE" id="PS50943"/>
    </source>
</evidence>
<dbReference type="PROSITE" id="PS50943">
    <property type="entry name" value="HTH_CROC1"/>
    <property type="match status" value="1"/>
</dbReference>
<evidence type="ECO:0000259" key="2">
    <source>
        <dbReference type="PROSITE" id="PS51782"/>
    </source>
</evidence>
<dbReference type="PROSITE" id="PS51782">
    <property type="entry name" value="LYSM"/>
    <property type="match status" value="2"/>
</dbReference>
<dbReference type="CDD" id="cd12797">
    <property type="entry name" value="M23_peptidase"/>
    <property type="match status" value="1"/>
</dbReference>
<dbReference type="Pfam" id="PF01476">
    <property type="entry name" value="LysM"/>
    <property type="match status" value="2"/>
</dbReference>
<dbReference type="GO" id="GO:0004222">
    <property type="term" value="F:metalloendopeptidase activity"/>
    <property type="evidence" value="ECO:0007669"/>
    <property type="project" value="TreeGrafter"/>
</dbReference>
<dbReference type="AlphaFoldDB" id="A0A497E4R1"/>
<dbReference type="SUPFAM" id="SSF51261">
    <property type="entry name" value="Duplicated hybrid motif"/>
    <property type="match status" value="1"/>
</dbReference>
<name>A0A497E4R1_UNCAE</name>
<dbReference type="PANTHER" id="PTHR21666:SF270">
    <property type="entry name" value="MUREIN HYDROLASE ACTIVATOR ENVC"/>
    <property type="match status" value="1"/>
</dbReference>
<reference evidence="3 4" key="1">
    <citation type="submission" date="2018-06" db="EMBL/GenBank/DDBJ databases">
        <title>Extensive metabolic versatility and redundancy in microbially diverse, dynamic hydrothermal sediments.</title>
        <authorList>
            <person name="Dombrowski N."/>
            <person name="Teske A."/>
            <person name="Baker B.J."/>
        </authorList>
    </citation>
    <scope>NUCLEOTIDE SEQUENCE [LARGE SCALE GENOMIC DNA]</scope>
    <source>
        <strain evidence="3">B47_G16</strain>
    </source>
</reference>
<dbReference type="InterPro" id="IPR001387">
    <property type="entry name" value="Cro/C1-type_HTH"/>
</dbReference>
<proteinExistence type="predicted"/>
<dbReference type="InterPro" id="IPR016047">
    <property type="entry name" value="M23ase_b-sheet_dom"/>
</dbReference>
<feature type="domain" description="HTH cro/C1-type" evidence="1">
    <location>
        <begin position="39"/>
        <end position="55"/>
    </location>
</feature>
<dbReference type="InterPro" id="IPR050570">
    <property type="entry name" value="Cell_wall_metabolism_enzyme"/>
</dbReference>
<organism evidence="3 4">
    <name type="scientific">Aerophobetes bacterium</name>
    <dbReference type="NCBI Taxonomy" id="2030807"/>
    <lineage>
        <taxon>Bacteria</taxon>
        <taxon>Candidatus Aerophobota</taxon>
    </lineage>
</organism>
<evidence type="ECO:0000313" key="3">
    <source>
        <dbReference type="EMBL" id="RLE09681.1"/>
    </source>
</evidence>
<dbReference type="Gene3D" id="3.10.350.10">
    <property type="entry name" value="LysM domain"/>
    <property type="match status" value="2"/>
</dbReference>
<evidence type="ECO:0008006" key="5">
    <source>
        <dbReference type="Google" id="ProtNLM"/>
    </source>
</evidence>
<sequence length="294" mass="33324">MKRKICLLFVLFILNAFIFPGYLAGCIASPKYHIVRRGDTLYRISKLYGVSVEEIRKRNHLSPDDKIYPGQRLIIPQVGGVYHQVKEHQTLWRIAKTYYGGVTAEEIKRDVEKIMRANGLSSPEIKVGQKLFIPGATKVMEVEVPSELWSKEEAGPDEVESSQERPEEKELAEIKSDLCWPVKGEIIRYFEKGKFNGIDIAAPEGATIVAPADGEVYWEGLLSTYGRTLILYHKKEDLYTCYMHISVYLVRKGDQVKKGQPIARVGATGNVDLPCLHFEIRKGIDPVNPLDYLP</sequence>
<dbReference type="EMBL" id="QMPZ01000034">
    <property type="protein sequence ID" value="RLE09681.1"/>
    <property type="molecule type" value="Genomic_DNA"/>
</dbReference>
<dbReference type="InterPro" id="IPR018392">
    <property type="entry name" value="LysM"/>
</dbReference>
<dbReference type="Proteomes" id="UP000279422">
    <property type="component" value="Unassembled WGS sequence"/>
</dbReference>
<dbReference type="SUPFAM" id="SSF54106">
    <property type="entry name" value="LysM domain"/>
    <property type="match status" value="2"/>
</dbReference>
<dbReference type="Pfam" id="PF01551">
    <property type="entry name" value="Peptidase_M23"/>
    <property type="match status" value="1"/>
</dbReference>
<protein>
    <recommendedName>
        <fullName evidence="5">M23 family metallopeptidase</fullName>
    </recommendedName>
</protein>